<dbReference type="Proteomes" id="UP000199170">
    <property type="component" value="Unassembled WGS sequence"/>
</dbReference>
<protein>
    <submittedName>
        <fullName evidence="9">sn-glycerol 3-phosphate transport system permease protein</fullName>
    </submittedName>
</protein>
<comment type="subcellular location">
    <subcellularLocation>
        <location evidence="1 7">Cell membrane</location>
        <topology evidence="1 7">Multi-pass membrane protein</topology>
    </subcellularLocation>
</comment>
<keyword evidence="6 7" id="KW-0472">Membrane</keyword>
<dbReference type="OrthoDB" id="18784at2157"/>
<proteinExistence type="inferred from homology"/>
<dbReference type="GO" id="GO:0055085">
    <property type="term" value="P:transmembrane transport"/>
    <property type="evidence" value="ECO:0007669"/>
    <property type="project" value="InterPro"/>
</dbReference>
<evidence type="ECO:0000256" key="7">
    <source>
        <dbReference type="RuleBase" id="RU363032"/>
    </source>
</evidence>
<evidence type="ECO:0000256" key="3">
    <source>
        <dbReference type="ARBA" id="ARBA00022475"/>
    </source>
</evidence>
<feature type="transmembrane region" description="Helical" evidence="7">
    <location>
        <begin position="211"/>
        <end position="234"/>
    </location>
</feature>
<dbReference type="AlphaFoldDB" id="A0A1H3GP78"/>
<feature type="domain" description="ABC transmembrane type-1" evidence="8">
    <location>
        <begin position="83"/>
        <end position="292"/>
    </location>
</feature>
<evidence type="ECO:0000256" key="6">
    <source>
        <dbReference type="ARBA" id="ARBA00023136"/>
    </source>
</evidence>
<dbReference type="EMBL" id="FNPB01000005">
    <property type="protein sequence ID" value="SDY04917.1"/>
    <property type="molecule type" value="Genomic_DNA"/>
</dbReference>
<dbReference type="RefSeq" id="WP_089767091.1">
    <property type="nucleotide sequence ID" value="NZ_FNPB01000005.1"/>
</dbReference>
<keyword evidence="3" id="KW-1003">Cell membrane</keyword>
<evidence type="ECO:0000256" key="4">
    <source>
        <dbReference type="ARBA" id="ARBA00022692"/>
    </source>
</evidence>
<dbReference type="InterPro" id="IPR000515">
    <property type="entry name" value="MetI-like"/>
</dbReference>
<keyword evidence="2 7" id="KW-0813">Transport</keyword>
<dbReference type="Gene3D" id="1.10.3720.10">
    <property type="entry name" value="MetI-like"/>
    <property type="match status" value="1"/>
</dbReference>
<organism evidence="9 10">
    <name type="scientific">Halobellus clavatus</name>
    <dbReference type="NCBI Taxonomy" id="660517"/>
    <lineage>
        <taxon>Archaea</taxon>
        <taxon>Methanobacteriati</taxon>
        <taxon>Methanobacteriota</taxon>
        <taxon>Stenosarchaea group</taxon>
        <taxon>Halobacteria</taxon>
        <taxon>Halobacteriales</taxon>
        <taxon>Haloferacaceae</taxon>
        <taxon>Halobellus</taxon>
    </lineage>
</organism>
<dbReference type="Pfam" id="PF00528">
    <property type="entry name" value="BPD_transp_1"/>
    <property type="match status" value="1"/>
</dbReference>
<dbReference type="SUPFAM" id="SSF161098">
    <property type="entry name" value="MetI-like"/>
    <property type="match status" value="1"/>
</dbReference>
<evidence type="ECO:0000313" key="10">
    <source>
        <dbReference type="Proteomes" id="UP000199170"/>
    </source>
</evidence>
<dbReference type="STRING" id="660517.SAMN04487946_105283"/>
<comment type="similarity">
    <text evidence="7">Belongs to the binding-protein-dependent transport system permease family.</text>
</comment>
<dbReference type="GO" id="GO:0005886">
    <property type="term" value="C:plasma membrane"/>
    <property type="evidence" value="ECO:0007669"/>
    <property type="project" value="UniProtKB-SubCell"/>
</dbReference>
<feature type="transmembrane region" description="Helical" evidence="7">
    <location>
        <begin position="270"/>
        <end position="292"/>
    </location>
</feature>
<reference evidence="10" key="1">
    <citation type="submission" date="2016-10" db="EMBL/GenBank/DDBJ databases">
        <authorList>
            <person name="Varghese N."/>
            <person name="Submissions S."/>
        </authorList>
    </citation>
    <scope>NUCLEOTIDE SEQUENCE [LARGE SCALE GENOMIC DNA]</scope>
    <source>
        <strain evidence="10">CGMCC 1.10118</strain>
    </source>
</reference>
<name>A0A1H3GP78_9EURY</name>
<feature type="transmembrane region" description="Helical" evidence="7">
    <location>
        <begin position="172"/>
        <end position="190"/>
    </location>
</feature>
<dbReference type="CDD" id="cd06261">
    <property type="entry name" value="TM_PBP2"/>
    <property type="match status" value="1"/>
</dbReference>
<evidence type="ECO:0000259" key="8">
    <source>
        <dbReference type="PROSITE" id="PS50928"/>
    </source>
</evidence>
<evidence type="ECO:0000256" key="2">
    <source>
        <dbReference type="ARBA" id="ARBA00022448"/>
    </source>
</evidence>
<accession>A0A1H3GP78</accession>
<feature type="transmembrane region" description="Helical" evidence="7">
    <location>
        <begin position="87"/>
        <end position="111"/>
    </location>
</feature>
<evidence type="ECO:0000256" key="5">
    <source>
        <dbReference type="ARBA" id="ARBA00022989"/>
    </source>
</evidence>
<dbReference type="PANTHER" id="PTHR43744:SF8">
    <property type="entry name" value="SN-GLYCEROL-3-PHOSPHATE TRANSPORT SYSTEM PERMEASE PROTEIN UGPE"/>
    <property type="match status" value="1"/>
</dbReference>
<keyword evidence="5 7" id="KW-1133">Transmembrane helix</keyword>
<dbReference type="PANTHER" id="PTHR43744">
    <property type="entry name" value="ABC TRANSPORTER PERMEASE PROTEIN MG189-RELATED-RELATED"/>
    <property type="match status" value="1"/>
</dbReference>
<dbReference type="PROSITE" id="PS50928">
    <property type="entry name" value="ABC_TM1"/>
    <property type="match status" value="1"/>
</dbReference>
<feature type="transmembrane region" description="Helical" evidence="7">
    <location>
        <begin position="25"/>
        <end position="46"/>
    </location>
</feature>
<evidence type="ECO:0000313" key="9">
    <source>
        <dbReference type="EMBL" id="SDY04917.1"/>
    </source>
</evidence>
<dbReference type="InterPro" id="IPR035906">
    <property type="entry name" value="MetI-like_sf"/>
</dbReference>
<gene>
    <name evidence="9" type="ORF">SAMN04487946_105283</name>
</gene>
<keyword evidence="4 7" id="KW-0812">Transmembrane</keyword>
<sequence>MASERQSSLPGLTQFEQRFGSQLRLHLTLVVALFVLSLPIIFALLMSTQPAFRIVQTSLVGVGADGLSNYVEALTVHNFDTYLINSFVMALAIGIGKVGISLLAAMALVYYSLPFKRLILLLILFTLALPVPVRIVPMYELMVAGNDWQLVFDTSFYRLAFDPKFVNTRPGLILPYMASATSILLLRQHFKSISDSLVEQAKLDGVGPIRFLLSVVVPMSKSMIAGLFAIAFIWGWNQYLWPLLIINDQRTKGVIQPGLAQLSPQAGKPLWGVIMAGAVMTLVVPLVLMIILRNPMLKTISMQQK</sequence>
<evidence type="ECO:0000256" key="1">
    <source>
        <dbReference type="ARBA" id="ARBA00004651"/>
    </source>
</evidence>
<keyword evidence="10" id="KW-1185">Reference proteome</keyword>
<feature type="transmembrane region" description="Helical" evidence="7">
    <location>
        <begin position="118"/>
        <end position="139"/>
    </location>
</feature>